<dbReference type="InterPro" id="IPR013766">
    <property type="entry name" value="Thioredoxin_domain"/>
</dbReference>
<dbReference type="InterPro" id="IPR017937">
    <property type="entry name" value="Thioredoxin_CS"/>
</dbReference>
<dbReference type="SUPFAM" id="SSF54001">
    <property type="entry name" value="Cysteine proteinases"/>
    <property type="match status" value="1"/>
</dbReference>
<evidence type="ECO:0000256" key="4">
    <source>
        <dbReference type="ARBA" id="ARBA00009390"/>
    </source>
</evidence>
<dbReference type="PROSITE" id="PS51352">
    <property type="entry name" value="THIOREDOXIN_2"/>
    <property type="match status" value="1"/>
</dbReference>
<proteinExistence type="inferred from homology"/>
<evidence type="ECO:0000259" key="14">
    <source>
        <dbReference type="PROSITE" id="PS51352"/>
    </source>
</evidence>
<evidence type="ECO:0000256" key="7">
    <source>
        <dbReference type="ARBA" id="ARBA00022490"/>
    </source>
</evidence>
<dbReference type="GO" id="GO:0006516">
    <property type="term" value="P:glycoprotein catabolic process"/>
    <property type="evidence" value="ECO:0007669"/>
    <property type="project" value="InterPro"/>
</dbReference>
<dbReference type="Gene3D" id="3.10.620.30">
    <property type="match status" value="1"/>
</dbReference>
<dbReference type="Pfam" id="PF00085">
    <property type="entry name" value="Thioredoxin"/>
    <property type="match status" value="1"/>
</dbReference>
<evidence type="ECO:0000313" key="17">
    <source>
        <dbReference type="Proteomes" id="UP000008068"/>
    </source>
</evidence>
<dbReference type="SUPFAM" id="SSF49785">
    <property type="entry name" value="Galactose-binding domain-like"/>
    <property type="match status" value="1"/>
</dbReference>
<dbReference type="InterPro" id="IPR038680">
    <property type="entry name" value="PAW_sf"/>
</dbReference>
<dbReference type="STRING" id="135651.G0NIJ2"/>
<dbReference type="InterPro" id="IPR036249">
    <property type="entry name" value="Thioredoxin-like_sf"/>
</dbReference>
<dbReference type="GO" id="GO:0005634">
    <property type="term" value="C:nucleus"/>
    <property type="evidence" value="ECO:0007669"/>
    <property type="project" value="TreeGrafter"/>
</dbReference>
<evidence type="ECO:0000313" key="16">
    <source>
        <dbReference type="EMBL" id="EGT31835.1"/>
    </source>
</evidence>
<protein>
    <recommendedName>
        <fullName evidence="6">Peptide-N(4)-(N-acetyl-beta-glucosaminyl)asparagine amidase</fullName>
        <ecNumber evidence="5">3.5.1.52</ecNumber>
    </recommendedName>
    <alternativeName>
        <fullName evidence="12">Peptide:N-glycanase</fullName>
    </alternativeName>
</protein>
<dbReference type="OrthoDB" id="409136at2759"/>
<dbReference type="EMBL" id="GL379890">
    <property type="protein sequence ID" value="EGT31835.1"/>
    <property type="molecule type" value="Genomic_DNA"/>
</dbReference>
<dbReference type="HOGENOM" id="CLU_030187_2_0_1"/>
<evidence type="ECO:0000259" key="15">
    <source>
        <dbReference type="PROSITE" id="PS51398"/>
    </source>
</evidence>
<keyword evidence="9" id="KW-0378">Hydrolase</keyword>
<dbReference type="InterPro" id="IPR008979">
    <property type="entry name" value="Galactose-bd-like_sf"/>
</dbReference>
<comment type="catalytic activity">
    <reaction evidence="1">
        <text>Hydrolysis of an N(4)-(acetyl-beta-D-glucosaminyl)asparagine residue in which the glucosamine residue may be further glycosylated, to yield a (substituted) N-acetyl-beta-D-glucosaminylamine and a peptide containing an aspartate residue.</text>
        <dbReference type="EC" id="3.5.1.52"/>
    </reaction>
</comment>
<dbReference type="InParanoid" id="G0NIJ2"/>
<dbReference type="AlphaFoldDB" id="G0NIJ2"/>
<evidence type="ECO:0000256" key="13">
    <source>
        <dbReference type="PROSITE-ProRule" id="PRU00731"/>
    </source>
</evidence>
<dbReference type="FunFam" id="3.40.30.10:FF:000245">
    <property type="entry name" value="Thioredoxin"/>
    <property type="match status" value="1"/>
</dbReference>
<comment type="similarity">
    <text evidence="4 13">Belongs to the transglutaminase-like superfamily. PNGase family.</text>
</comment>
<keyword evidence="8" id="KW-0479">Metal-binding</keyword>
<dbReference type="Gene3D" id="2.20.25.10">
    <property type="match status" value="1"/>
</dbReference>
<comment type="subcellular location">
    <subcellularLocation>
        <location evidence="3">Cytoplasm</location>
    </subcellularLocation>
</comment>
<comment type="cofactor">
    <cofactor evidence="2">
        <name>Zn(2+)</name>
        <dbReference type="ChEBI" id="CHEBI:29105"/>
    </cofactor>
</comment>
<dbReference type="GO" id="GO:0046872">
    <property type="term" value="F:metal ion binding"/>
    <property type="evidence" value="ECO:0007669"/>
    <property type="project" value="UniProtKB-KW"/>
</dbReference>
<dbReference type="CDD" id="cd02947">
    <property type="entry name" value="TRX_family"/>
    <property type="match status" value="1"/>
</dbReference>
<dbReference type="InterPro" id="IPR002931">
    <property type="entry name" value="Transglutaminase-like"/>
</dbReference>
<keyword evidence="10" id="KW-0862">Zinc</keyword>
<evidence type="ECO:0000256" key="8">
    <source>
        <dbReference type="ARBA" id="ARBA00022723"/>
    </source>
</evidence>
<dbReference type="PRINTS" id="PR00421">
    <property type="entry name" value="THIOREDOXIN"/>
</dbReference>
<dbReference type="Pfam" id="PF04721">
    <property type="entry name" value="PAW"/>
    <property type="match status" value="1"/>
</dbReference>
<name>G0NIJ2_CAEBE</name>
<dbReference type="SMART" id="SM00613">
    <property type="entry name" value="PAW"/>
    <property type="match status" value="1"/>
</dbReference>
<keyword evidence="17" id="KW-1185">Reference proteome</keyword>
<dbReference type="Proteomes" id="UP000008068">
    <property type="component" value="Unassembled WGS sequence"/>
</dbReference>
<accession>G0NIJ2</accession>
<reference evidence="17" key="1">
    <citation type="submission" date="2011-07" db="EMBL/GenBank/DDBJ databases">
        <authorList>
            <consortium name="Caenorhabditis brenneri Sequencing and Analysis Consortium"/>
            <person name="Wilson R.K."/>
        </authorList>
    </citation>
    <scope>NUCLEOTIDE SEQUENCE [LARGE SCALE GENOMIC DNA]</scope>
    <source>
        <strain evidence="17">PB2801</strain>
    </source>
</reference>
<dbReference type="PROSITE" id="PS00194">
    <property type="entry name" value="THIOREDOXIN_1"/>
    <property type="match status" value="1"/>
</dbReference>
<dbReference type="eggNOG" id="KOG0907">
    <property type="taxonomic scope" value="Eukaryota"/>
</dbReference>
<dbReference type="InterPro" id="IPR038765">
    <property type="entry name" value="Papain-like_cys_pep_sf"/>
</dbReference>
<dbReference type="SMART" id="SM00460">
    <property type="entry name" value="TGc"/>
    <property type="match status" value="1"/>
</dbReference>
<dbReference type="Pfam" id="PF01841">
    <property type="entry name" value="Transglut_core"/>
    <property type="match status" value="1"/>
</dbReference>
<evidence type="ECO:0000256" key="10">
    <source>
        <dbReference type="ARBA" id="ARBA00022833"/>
    </source>
</evidence>
<dbReference type="GO" id="GO:0005829">
    <property type="term" value="C:cytosol"/>
    <property type="evidence" value="ECO:0007669"/>
    <property type="project" value="TreeGrafter"/>
</dbReference>
<organism evidence="17">
    <name type="scientific">Caenorhabditis brenneri</name>
    <name type="common">Nematode worm</name>
    <dbReference type="NCBI Taxonomy" id="135651"/>
    <lineage>
        <taxon>Eukaryota</taxon>
        <taxon>Metazoa</taxon>
        <taxon>Ecdysozoa</taxon>
        <taxon>Nematoda</taxon>
        <taxon>Chromadorea</taxon>
        <taxon>Rhabditida</taxon>
        <taxon>Rhabditina</taxon>
        <taxon>Rhabditomorpha</taxon>
        <taxon>Rhabditoidea</taxon>
        <taxon>Rhabditidae</taxon>
        <taxon>Peloderinae</taxon>
        <taxon>Caenorhabditis</taxon>
    </lineage>
</organism>
<dbReference type="PANTHER" id="PTHR12143">
    <property type="entry name" value="PEPTIDE N-GLYCANASE PNGASE -RELATED"/>
    <property type="match status" value="1"/>
</dbReference>
<evidence type="ECO:0000256" key="2">
    <source>
        <dbReference type="ARBA" id="ARBA00001947"/>
    </source>
</evidence>
<feature type="domain" description="Thioredoxin" evidence="14">
    <location>
        <begin position="1"/>
        <end position="130"/>
    </location>
</feature>
<dbReference type="Gene3D" id="2.60.120.1020">
    <property type="entry name" value="Peptide N glycanase, PAW domain"/>
    <property type="match status" value="1"/>
</dbReference>
<dbReference type="PANTHER" id="PTHR12143:SF19">
    <property type="entry name" value="PEPTIDE-N(4)-(N-ACETYL-BETA-GLUCOSAMINYL)ASPARAGINE AMIDASE"/>
    <property type="match status" value="1"/>
</dbReference>
<keyword evidence="7" id="KW-0963">Cytoplasm</keyword>
<dbReference type="Gene3D" id="3.40.30.10">
    <property type="entry name" value="Glutaredoxin"/>
    <property type="match status" value="1"/>
</dbReference>
<dbReference type="PROSITE" id="PS51398">
    <property type="entry name" value="PAW"/>
    <property type="match status" value="1"/>
</dbReference>
<evidence type="ECO:0000256" key="3">
    <source>
        <dbReference type="ARBA" id="ARBA00004496"/>
    </source>
</evidence>
<dbReference type="eggNOG" id="KOG0909">
    <property type="taxonomic scope" value="Eukaryota"/>
</dbReference>
<keyword evidence="11" id="KW-1015">Disulfide bond</keyword>
<evidence type="ECO:0000256" key="5">
    <source>
        <dbReference type="ARBA" id="ARBA00012158"/>
    </source>
</evidence>
<evidence type="ECO:0000256" key="12">
    <source>
        <dbReference type="ARBA" id="ARBA00032901"/>
    </source>
</evidence>
<dbReference type="FunCoup" id="G0NIJ2">
    <property type="interactions" value="3493"/>
</dbReference>
<evidence type="ECO:0000256" key="11">
    <source>
        <dbReference type="ARBA" id="ARBA00023157"/>
    </source>
</evidence>
<evidence type="ECO:0000256" key="1">
    <source>
        <dbReference type="ARBA" id="ARBA00001650"/>
    </source>
</evidence>
<dbReference type="SUPFAM" id="SSF52833">
    <property type="entry name" value="Thioredoxin-like"/>
    <property type="match status" value="1"/>
</dbReference>
<evidence type="ECO:0000256" key="9">
    <source>
        <dbReference type="ARBA" id="ARBA00022801"/>
    </source>
</evidence>
<feature type="domain" description="PAW" evidence="15">
    <location>
        <begin position="403"/>
        <end position="608"/>
    </location>
</feature>
<dbReference type="OMA" id="ENHYCSQ"/>
<gene>
    <name evidence="16" type="ORF">CAEBREN_15234</name>
</gene>
<dbReference type="GO" id="GO:0000224">
    <property type="term" value="F:peptide-N4-(N-acetyl-beta-glucosaminyl)asparagine amidase activity"/>
    <property type="evidence" value="ECO:0007669"/>
    <property type="project" value="UniProtKB-EC"/>
</dbReference>
<sequence>MPVTEVFSLPEFNNILAKADKNRLIVVDFFATWCGPCRMISPYFEGISSQYTNATFLKVNVDQARDISTHYRVSAMPTFLFFKNKNQVDMVRGANQNGIQSAIQKHYSTTPANPNAASDEERKFLESLTHYTEKRKFYTDEVFKALARSVMPETLVEKAFEENVDEKLVLKELLEWFKYKFFTWCDSPSCPKCTLKCTNQGLQGTPSREEAQDGADRVEVFICEACNTDVRFPRYNNPAKLLQTRTGRCGEWANCFALLLSALNLEARFVLDRTVDHVWNEVYLKDEKRWIHVDPCENTMDQPLMYTRGWKRNIRYCIGYGIDHVADVTWRYVYDSKKVAKERTEVRAAVLENFLSKLNARQMEGLTEERKKELALRRVCELLEMIAQEKKNHEIGWEKLGENMGGRTTGSEQWRRARGELGSVAPKLDAPKLFGKPINLIANSENYAEFSYDIIRNIYSTSTEKGFISQAFECKNIQRKEELDWKQVYLCRENGKESGEISWHINLESLTANSTKSIEKVEIQMMGIRKWEKANAMVIACLGDTCMKIPANGNLTIDEPSTGILKITANLIGGEGDQAFQHAQIFRTESDTDDERTNSLLVKIWLKE</sequence>
<dbReference type="EC" id="3.5.1.52" evidence="5"/>
<dbReference type="InterPro" id="IPR006588">
    <property type="entry name" value="Peptide_N_glycanase_PAW_dom"/>
</dbReference>
<evidence type="ECO:0000256" key="6">
    <source>
        <dbReference type="ARBA" id="ARBA00018546"/>
    </source>
</evidence>
<dbReference type="InterPro" id="IPR050883">
    <property type="entry name" value="PNGase"/>
</dbReference>